<sequence length="58" mass="6949">MKELENAKRVERAELLIRVVTESEHLTERDKDVTLFWIRDLLEPIKECLIDKPKKENS</sequence>
<proteinExistence type="predicted"/>
<name>A0ABP9NAS9_9GAMM</name>
<evidence type="ECO:0000313" key="1">
    <source>
        <dbReference type="EMBL" id="GAA5113423.1"/>
    </source>
</evidence>
<protein>
    <submittedName>
        <fullName evidence="1">Uncharacterized protein</fullName>
    </submittedName>
</protein>
<dbReference type="EMBL" id="BAABHY010000006">
    <property type="protein sequence ID" value="GAA5113423.1"/>
    <property type="molecule type" value="Genomic_DNA"/>
</dbReference>
<comment type="caution">
    <text evidence="1">The sequence shown here is derived from an EMBL/GenBank/DDBJ whole genome shotgun (WGS) entry which is preliminary data.</text>
</comment>
<organism evidence="1 2">
    <name type="scientific">Orbus sasakiae</name>
    <dbReference type="NCBI Taxonomy" id="1078475"/>
    <lineage>
        <taxon>Bacteria</taxon>
        <taxon>Pseudomonadati</taxon>
        <taxon>Pseudomonadota</taxon>
        <taxon>Gammaproteobacteria</taxon>
        <taxon>Orbales</taxon>
        <taxon>Orbaceae</taxon>
        <taxon>Orbus</taxon>
    </lineage>
</organism>
<evidence type="ECO:0000313" key="2">
    <source>
        <dbReference type="Proteomes" id="UP001500171"/>
    </source>
</evidence>
<dbReference type="Proteomes" id="UP001500171">
    <property type="component" value="Unassembled WGS sequence"/>
</dbReference>
<keyword evidence="2" id="KW-1185">Reference proteome</keyword>
<dbReference type="RefSeq" id="WP_345492091.1">
    <property type="nucleotide sequence ID" value="NZ_BAABHY010000006.1"/>
</dbReference>
<gene>
    <name evidence="1" type="ORF">GCM10023211_21530</name>
</gene>
<reference evidence="2" key="1">
    <citation type="journal article" date="2019" name="Int. J. Syst. Evol. Microbiol.">
        <title>The Global Catalogue of Microorganisms (GCM) 10K type strain sequencing project: providing services to taxonomists for standard genome sequencing and annotation.</title>
        <authorList>
            <consortium name="The Broad Institute Genomics Platform"/>
            <consortium name="The Broad Institute Genome Sequencing Center for Infectious Disease"/>
            <person name="Wu L."/>
            <person name="Ma J."/>
        </authorList>
    </citation>
    <scope>NUCLEOTIDE SEQUENCE [LARGE SCALE GENOMIC DNA]</scope>
    <source>
        <strain evidence="2">JCM 18050</strain>
    </source>
</reference>
<accession>A0ABP9NAS9</accession>